<comment type="catalytic activity">
    <reaction evidence="8">
        <text>dTMP + ATP = dTDP + ADP</text>
        <dbReference type="Rhea" id="RHEA:13517"/>
        <dbReference type="ChEBI" id="CHEBI:30616"/>
        <dbReference type="ChEBI" id="CHEBI:58369"/>
        <dbReference type="ChEBI" id="CHEBI:63528"/>
        <dbReference type="ChEBI" id="CHEBI:456216"/>
        <dbReference type="EC" id="2.7.4.9"/>
    </reaction>
</comment>
<proteinExistence type="inferred from homology"/>
<keyword evidence="7" id="KW-0067">ATP-binding</keyword>
<keyword evidence="6" id="KW-0418">Kinase</keyword>
<dbReference type="Gene3D" id="3.40.50.300">
    <property type="entry name" value="P-loop containing nucleotide triphosphate hydrolases"/>
    <property type="match status" value="1"/>
</dbReference>
<dbReference type="InterPro" id="IPR018094">
    <property type="entry name" value="Thymidylate_kinase"/>
</dbReference>
<dbReference type="GO" id="GO:0005524">
    <property type="term" value="F:ATP binding"/>
    <property type="evidence" value="ECO:0007669"/>
    <property type="project" value="UniProtKB-KW"/>
</dbReference>
<dbReference type="EC" id="2.7.4.9" evidence="2"/>
<evidence type="ECO:0000313" key="10">
    <source>
        <dbReference type="EMBL" id="SUZ88832.1"/>
    </source>
</evidence>
<keyword evidence="3" id="KW-0808">Transferase</keyword>
<keyword evidence="5" id="KW-0547">Nucleotide-binding</keyword>
<evidence type="ECO:0000256" key="4">
    <source>
        <dbReference type="ARBA" id="ARBA00022727"/>
    </source>
</evidence>
<dbReference type="PANTHER" id="PTHR10344">
    <property type="entry name" value="THYMIDYLATE KINASE"/>
    <property type="match status" value="1"/>
</dbReference>
<dbReference type="Pfam" id="PF02223">
    <property type="entry name" value="Thymidylate_kin"/>
    <property type="match status" value="1"/>
</dbReference>
<dbReference type="PANTHER" id="PTHR10344:SF4">
    <property type="entry name" value="UMP-CMP KINASE 2, MITOCHONDRIAL"/>
    <property type="match status" value="1"/>
</dbReference>
<accession>A0A381RAU3</accession>
<sequence>MKKGKFITIDGIEGAGKSTQIAFICDYLQRKGLDVVKTREPGGTELGKKIRKLLLGRDTGDMHSDTELLLMFSDRNEHIHRKIKPALNAGKWVVSDRFTDASFAYQGGGRELDIGRISELESWVHGEFQPDLTIILNIETDLGMQRIEARAEKDRIEQEDWDFFERVRKAFVDRAKKYPERIKLIDAACSVGEVQQKIKSLLEDL</sequence>
<dbReference type="NCBIfam" id="TIGR00041">
    <property type="entry name" value="DTMP_kinase"/>
    <property type="match status" value="1"/>
</dbReference>
<dbReference type="GO" id="GO:0004798">
    <property type="term" value="F:dTMP kinase activity"/>
    <property type="evidence" value="ECO:0007669"/>
    <property type="project" value="UniProtKB-EC"/>
</dbReference>
<organism evidence="10">
    <name type="scientific">marine metagenome</name>
    <dbReference type="NCBI Taxonomy" id="408172"/>
    <lineage>
        <taxon>unclassified sequences</taxon>
        <taxon>metagenomes</taxon>
        <taxon>ecological metagenomes</taxon>
    </lineage>
</organism>
<dbReference type="SUPFAM" id="SSF52540">
    <property type="entry name" value="P-loop containing nucleoside triphosphate hydrolases"/>
    <property type="match status" value="1"/>
</dbReference>
<name>A0A381RAU3_9ZZZZ</name>
<dbReference type="GO" id="GO:0006233">
    <property type="term" value="P:dTDP biosynthetic process"/>
    <property type="evidence" value="ECO:0007669"/>
    <property type="project" value="InterPro"/>
</dbReference>
<dbReference type="GO" id="GO:0005829">
    <property type="term" value="C:cytosol"/>
    <property type="evidence" value="ECO:0007669"/>
    <property type="project" value="TreeGrafter"/>
</dbReference>
<reference evidence="10" key="1">
    <citation type="submission" date="2018-05" db="EMBL/GenBank/DDBJ databases">
        <authorList>
            <person name="Lanie J.A."/>
            <person name="Ng W.-L."/>
            <person name="Kazmierczak K.M."/>
            <person name="Andrzejewski T.M."/>
            <person name="Davidsen T.M."/>
            <person name="Wayne K.J."/>
            <person name="Tettelin H."/>
            <person name="Glass J.I."/>
            <person name="Rusch D."/>
            <person name="Podicherti R."/>
            <person name="Tsui H.-C.T."/>
            <person name="Winkler M.E."/>
        </authorList>
    </citation>
    <scope>NUCLEOTIDE SEQUENCE</scope>
</reference>
<dbReference type="GO" id="GO:0006227">
    <property type="term" value="P:dUDP biosynthetic process"/>
    <property type="evidence" value="ECO:0007669"/>
    <property type="project" value="TreeGrafter"/>
</dbReference>
<evidence type="ECO:0000256" key="6">
    <source>
        <dbReference type="ARBA" id="ARBA00022777"/>
    </source>
</evidence>
<evidence type="ECO:0000259" key="9">
    <source>
        <dbReference type="Pfam" id="PF02223"/>
    </source>
</evidence>
<evidence type="ECO:0000256" key="7">
    <source>
        <dbReference type="ARBA" id="ARBA00022840"/>
    </source>
</evidence>
<dbReference type="InterPro" id="IPR039430">
    <property type="entry name" value="Thymidylate_kin-like_dom"/>
</dbReference>
<dbReference type="FunFam" id="3.40.50.300:FF:000225">
    <property type="entry name" value="Thymidylate kinase"/>
    <property type="match status" value="1"/>
</dbReference>
<dbReference type="GO" id="GO:0006235">
    <property type="term" value="P:dTTP biosynthetic process"/>
    <property type="evidence" value="ECO:0007669"/>
    <property type="project" value="TreeGrafter"/>
</dbReference>
<feature type="domain" description="Thymidylate kinase-like" evidence="9">
    <location>
        <begin position="9"/>
        <end position="198"/>
    </location>
</feature>
<comment type="similarity">
    <text evidence="1">Belongs to the thymidylate kinase family.</text>
</comment>
<dbReference type="InterPro" id="IPR027417">
    <property type="entry name" value="P-loop_NTPase"/>
</dbReference>
<evidence type="ECO:0000256" key="1">
    <source>
        <dbReference type="ARBA" id="ARBA00009776"/>
    </source>
</evidence>
<dbReference type="EMBL" id="UINC01001790">
    <property type="protein sequence ID" value="SUZ88832.1"/>
    <property type="molecule type" value="Genomic_DNA"/>
</dbReference>
<keyword evidence="4" id="KW-0545">Nucleotide biosynthesis</keyword>
<evidence type="ECO:0000256" key="5">
    <source>
        <dbReference type="ARBA" id="ARBA00022741"/>
    </source>
</evidence>
<protein>
    <recommendedName>
        <fullName evidence="2">dTMP kinase</fullName>
        <ecNumber evidence="2">2.7.4.9</ecNumber>
    </recommendedName>
</protein>
<dbReference type="CDD" id="cd01672">
    <property type="entry name" value="TMPK"/>
    <property type="match status" value="1"/>
</dbReference>
<gene>
    <name evidence="10" type="ORF">METZ01_LOCUS41686</name>
</gene>
<dbReference type="HAMAP" id="MF_00165">
    <property type="entry name" value="Thymidylate_kinase"/>
    <property type="match status" value="1"/>
</dbReference>
<dbReference type="AlphaFoldDB" id="A0A381RAU3"/>
<evidence type="ECO:0000256" key="2">
    <source>
        <dbReference type="ARBA" id="ARBA00012980"/>
    </source>
</evidence>
<evidence type="ECO:0000256" key="8">
    <source>
        <dbReference type="ARBA" id="ARBA00048743"/>
    </source>
</evidence>
<evidence type="ECO:0000256" key="3">
    <source>
        <dbReference type="ARBA" id="ARBA00022679"/>
    </source>
</evidence>